<dbReference type="PANTHER" id="PTHR33647">
    <property type="entry name" value="OS01G0793900 PROTEIN"/>
    <property type="match status" value="1"/>
</dbReference>
<protein>
    <submittedName>
        <fullName evidence="2">Uncharacterized protein</fullName>
    </submittedName>
</protein>
<comment type="caution">
    <text evidence="2">The sequence shown here is derived from an EMBL/GenBank/DDBJ whole genome shotgun (WGS) entry which is preliminary data.</text>
</comment>
<evidence type="ECO:0000313" key="2">
    <source>
        <dbReference type="EMBL" id="KAG8490168.1"/>
    </source>
</evidence>
<keyword evidence="3" id="KW-1185">Reference proteome</keyword>
<proteinExistence type="predicted"/>
<dbReference type="Proteomes" id="UP000701853">
    <property type="component" value="Chromosome 6"/>
</dbReference>
<sequence length="203" mass="22576">MAAHTWLPSLAPPSPSRPRQSSKLPLTLAADMTILFRVHHLQRPIIPGTLVTTLHFYINTLTLSLFKDLSSSSLKVFIVLAVMGNCLRHQKKSSWVVDNDDDDWEAMVSAHGEGEDNGGGISITEEERLLGGGGKRGDVQNTSREVKITISKKELEQLVKKVELQGLTLEQFLYRVVNGGADLYEVEEQPPRPWKPVLQSIPE</sequence>
<organism evidence="2 3">
    <name type="scientific">Gossypium anomalum</name>
    <dbReference type="NCBI Taxonomy" id="47600"/>
    <lineage>
        <taxon>Eukaryota</taxon>
        <taxon>Viridiplantae</taxon>
        <taxon>Streptophyta</taxon>
        <taxon>Embryophyta</taxon>
        <taxon>Tracheophyta</taxon>
        <taxon>Spermatophyta</taxon>
        <taxon>Magnoliopsida</taxon>
        <taxon>eudicotyledons</taxon>
        <taxon>Gunneridae</taxon>
        <taxon>Pentapetalae</taxon>
        <taxon>rosids</taxon>
        <taxon>malvids</taxon>
        <taxon>Malvales</taxon>
        <taxon>Malvaceae</taxon>
        <taxon>Malvoideae</taxon>
        <taxon>Gossypium</taxon>
    </lineage>
</organism>
<name>A0A8J5YUL0_9ROSI</name>
<evidence type="ECO:0000256" key="1">
    <source>
        <dbReference type="SAM" id="MobiDB-lite"/>
    </source>
</evidence>
<dbReference type="PANTHER" id="PTHR33647:SF22">
    <property type="entry name" value="GENOME ASSEMBLY, CHROMOSOME: A03"/>
    <property type="match status" value="1"/>
</dbReference>
<reference evidence="2 3" key="1">
    <citation type="journal article" date="2021" name="bioRxiv">
        <title>The Gossypium anomalum genome as a resource for cotton improvement and evolutionary analysis of hybrid incompatibility.</title>
        <authorList>
            <person name="Grover C.E."/>
            <person name="Yuan D."/>
            <person name="Arick M.A."/>
            <person name="Miller E.R."/>
            <person name="Hu G."/>
            <person name="Peterson D.G."/>
            <person name="Wendel J.F."/>
            <person name="Udall J.A."/>
        </authorList>
    </citation>
    <scope>NUCLEOTIDE SEQUENCE [LARGE SCALE GENOMIC DNA]</scope>
    <source>
        <strain evidence="2">JFW-Udall</strain>
        <tissue evidence="2">Leaf</tissue>
    </source>
</reference>
<evidence type="ECO:0000313" key="3">
    <source>
        <dbReference type="Proteomes" id="UP000701853"/>
    </source>
</evidence>
<gene>
    <name evidence="2" type="ORF">CXB51_015781</name>
</gene>
<dbReference type="OrthoDB" id="610799at2759"/>
<dbReference type="AlphaFoldDB" id="A0A8J5YUL0"/>
<accession>A0A8J5YUL0</accession>
<dbReference type="EMBL" id="JAHUZN010000006">
    <property type="protein sequence ID" value="KAG8490168.1"/>
    <property type="molecule type" value="Genomic_DNA"/>
</dbReference>
<feature type="region of interest" description="Disordered" evidence="1">
    <location>
        <begin position="1"/>
        <end position="22"/>
    </location>
</feature>